<evidence type="ECO:0000256" key="1">
    <source>
        <dbReference type="SAM" id="SignalP"/>
    </source>
</evidence>
<proteinExistence type="predicted"/>
<keyword evidence="1" id="KW-0732">Signal</keyword>
<dbReference type="Proteomes" id="UP000215148">
    <property type="component" value="Chromosome 1"/>
</dbReference>
<evidence type="ECO:0000313" key="2">
    <source>
        <dbReference type="EMBL" id="ASU23187.1"/>
    </source>
</evidence>
<name>A0A223N0H0_9VIBR</name>
<dbReference type="AlphaFoldDB" id="A0A223N0H0"/>
<dbReference type="RefSeq" id="WP_094500566.1">
    <property type="nucleotide sequence ID" value="NZ_CAWNHI010000001.1"/>
</dbReference>
<organism evidence="2 3">
    <name type="scientific">Vibrio qinghaiensis</name>
    <dbReference type="NCBI Taxonomy" id="2025808"/>
    <lineage>
        <taxon>Bacteria</taxon>
        <taxon>Pseudomonadati</taxon>
        <taxon>Pseudomonadota</taxon>
        <taxon>Gammaproteobacteria</taxon>
        <taxon>Vibrionales</taxon>
        <taxon>Vibrionaceae</taxon>
        <taxon>Vibrio</taxon>
    </lineage>
</organism>
<protein>
    <submittedName>
        <fullName evidence="2">Uncharacterized protein</fullName>
    </submittedName>
</protein>
<dbReference type="EMBL" id="CP022741">
    <property type="protein sequence ID" value="ASU23187.1"/>
    <property type="molecule type" value="Genomic_DNA"/>
</dbReference>
<sequence>MFIRKLFIFFIFFSVSMSSQAECEKWGCVGKITNIYTNADGMIYFGTEYNEKKANCTPVSDVYFTLNPKSENAKEIYSSVLSAYMAGKKIHLRVKEGSQGCELAYVNLSTSI</sequence>
<feature type="signal peptide" evidence="1">
    <location>
        <begin position="1"/>
        <end position="21"/>
    </location>
</feature>
<keyword evidence="3" id="KW-1185">Reference proteome</keyword>
<feature type="chain" id="PRO_5012917313" evidence="1">
    <location>
        <begin position="22"/>
        <end position="112"/>
    </location>
</feature>
<accession>A0A223N0H0</accession>
<dbReference type="KEGG" id="vqi:CCZ37_11600"/>
<gene>
    <name evidence="2" type="ORF">CCZ37_11600</name>
</gene>
<reference evidence="2 3" key="1">
    <citation type="submission" date="2017-08" db="EMBL/GenBank/DDBJ databases">
        <title>The Vibrio qinghaiensis sp.-Q67 is a luminous bacteria isolated firstly from Qinghai lake, Qinghai province, China, which has been proved to be very sensitive to detect environmental and food pollutants. Therefore, complete genome analysis of V. qinghaiensis sp.-Q67 highlights the potential application of this strain on detection of hazards in the contaminated environments.</title>
        <authorList>
            <person name="Gong L."/>
        </authorList>
    </citation>
    <scope>NUCLEOTIDE SEQUENCE [LARGE SCALE GENOMIC DNA]</scope>
    <source>
        <strain evidence="2 3">Q67</strain>
    </source>
</reference>
<evidence type="ECO:0000313" key="3">
    <source>
        <dbReference type="Proteomes" id="UP000215148"/>
    </source>
</evidence>